<dbReference type="KEGG" id="mars:A8C75_09100"/>
<protein>
    <submittedName>
        <fullName evidence="2">Uncharacterized protein</fullName>
    </submittedName>
</protein>
<accession>A0A1A9EWV8</accession>
<keyword evidence="3" id="KW-1185">Reference proteome</keyword>
<sequence>MKVAGGGNDKRQVESTLVKLQSLPAGLNQPEQFLADTGYFSEKNIDIYHLAKTEQLIATPRATSTTRTGASVFRSRHRWQSRPVSSSR</sequence>
<reference evidence="3" key="1">
    <citation type="submission" date="2016-05" db="EMBL/GenBank/DDBJ databases">
        <authorList>
            <person name="Baek K."/>
            <person name="Yang S.-J."/>
        </authorList>
    </citation>
    <scope>NUCLEOTIDE SEQUENCE [LARGE SCALE GENOMIC DNA]</scope>
    <source>
        <strain evidence="3">ST58-10</strain>
    </source>
</reference>
<feature type="region of interest" description="Disordered" evidence="1">
    <location>
        <begin position="67"/>
        <end position="88"/>
    </location>
</feature>
<reference evidence="2 3" key="2">
    <citation type="journal article" date="2018" name="Int. J. Syst. Evol. Microbiol.">
        <title>Marinobacterium aestuarii sp. nov., a benzene-degrading marine bacterium isolated from estuary sediment.</title>
        <authorList>
            <person name="Bae S.S."/>
            <person name="Jung J."/>
            <person name="Chung D."/>
            <person name="Baek K."/>
        </authorList>
    </citation>
    <scope>NUCLEOTIDE SEQUENCE [LARGE SCALE GENOMIC DNA]</scope>
    <source>
        <strain evidence="2 3">ST58-10</strain>
    </source>
</reference>
<organism evidence="2 3">
    <name type="scientific">Marinobacterium aestuarii</name>
    <dbReference type="NCBI Taxonomy" id="1821621"/>
    <lineage>
        <taxon>Bacteria</taxon>
        <taxon>Pseudomonadati</taxon>
        <taxon>Pseudomonadota</taxon>
        <taxon>Gammaproteobacteria</taxon>
        <taxon>Oceanospirillales</taxon>
        <taxon>Oceanospirillaceae</taxon>
        <taxon>Marinobacterium</taxon>
    </lineage>
</organism>
<dbReference type="Proteomes" id="UP000078070">
    <property type="component" value="Chromosome"/>
</dbReference>
<proteinExistence type="predicted"/>
<dbReference type="EMBL" id="CP015839">
    <property type="protein sequence ID" value="ANG62624.1"/>
    <property type="molecule type" value="Genomic_DNA"/>
</dbReference>
<evidence type="ECO:0000313" key="2">
    <source>
        <dbReference type="EMBL" id="ANG62624.1"/>
    </source>
</evidence>
<gene>
    <name evidence="2" type="ORF">A8C75_09100</name>
</gene>
<evidence type="ECO:0000256" key="1">
    <source>
        <dbReference type="SAM" id="MobiDB-lite"/>
    </source>
</evidence>
<name>A0A1A9EWV8_9GAMM</name>
<dbReference type="AlphaFoldDB" id="A0A1A9EWV8"/>
<evidence type="ECO:0000313" key="3">
    <source>
        <dbReference type="Proteomes" id="UP000078070"/>
    </source>
</evidence>